<dbReference type="Pfam" id="PF21152">
    <property type="entry name" value="YgjK_N"/>
    <property type="match status" value="1"/>
</dbReference>
<feature type="domain" description="Mannosylglycerate hydrolase MGH1-like glycoside hydrolase" evidence="2">
    <location>
        <begin position="362"/>
        <end position="735"/>
    </location>
</feature>
<evidence type="ECO:0000259" key="1">
    <source>
        <dbReference type="Pfam" id="PF21152"/>
    </source>
</evidence>
<protein>
    <submittedName>
        <fullName evidence="3">Alpha-glucosidase</fullName>
    </submittedName>
</protein>
<dbReference type="GO" id="GO:0004555">
    <property type="term" value="F:alpha,alpha-trehalase activity"/>
    <property type="evidence" value="ECO:0007669"/>
    <property type="project" value="InterPro"/>
</dbReference>
<dbReference type="RefSeq" id="WP_115268605.1">
    <property type="nucleotide sequence ID" value="NZ_UGGU01000003.1"/>
</dbReference>
<dbReference type="InterPro" id="IPR054491">
    <property type="entry name" value="MGH1-like_GH"/>
</dbReference>
<dbReference type="OrthoDB" id="9798687at2"/>
<dbReference type="Pfam" id="PF22422">
    <property type="entry name" value="MGH1-like_GH"/>
    <property type="match status" value="1"/>
</dbReference>
<dbReference type="InterPro" id="IPR008928">
    <property type="entry name" value="6-hairpin_glycosidase_sf"/>
</dbReference>
<sequence length="750" mass="86154">MKKIATLLSIIGACSACSTIEPKSEVNSSAIEKYNNILNIHGDPREYTYFEPRKETDKTGTNYINSFVDLGAWHGYYQPEIGNFELYGGFAGPFYLAEEYAANLSNSFSKLSIEDSNSGKIYNLKDGKAQFNYYPGRLEQIYTLEDFVLKLELIFASNRTSLIKTEIINRSDKDLNLNLIWSGKIYNEFQSWNEEKNKYESTALDNSLIVTNRGIKVDFKEKRLVWDYMISDEAQFKVTHDSEIETKISGDSYTSKLTNVLITPGNTYTHHSTETFTFTEKEANDEAPKIYLILADPQKVFDENTKRWSDYLRKSITNPQDKYSKIAVKSIETLTTNWRSAAGALKHDGITPSVSYKWFNGLWAWDSWKQAVATANFDGELAKNNIRALFDYQIQANDEIRPQDKGAIIDAIFYNTDEDRGGDGGNWNERNSKPALATWAVWKVYEATGDKEFLKEMYPKLKAYHEWWYTNRDHNKNGIAEYGGMVHRYNNSPEEIILAAAWESGMDNAVRFDVEGYGEDDIGVKVFENRDAQENLVGYSINQESVDLNSFLYAEKVYLGKIADTLGYTQESKDFFEKAVYVKNYINDNMYDEATGYYYDLQFDHAGNTKLLVNRGKGTEGYIPLWANAADDEKAKKVVENILDENVMNTYLPFPTAAKDNPKYDPTKYWRGPVWLDQAYFGIIGLNNYGYKKEARDLTIKLFENSEGLLEDGVIRENYNPETGEGLHCSNFSWSASVYYLLYKEFFFNK</sequence>
<evidence type="ECO:0000259" key="2">
    <source>
        <dbReference type="Pfam" id="PF22422"/>
    </source>
</evidence>
<dbReference type="PANTHER" id="PTHR23403:SF1">
    <property type="entry name" value="TREHALASE"/>
    <property type="match status" value="1"/>
</dbReference>
<dbReference type="InterPro" id="IPR048450">
    <property type="entry name" value="YgjK_N"/>
</dbReference>
<dbReference type="Gene3D" id="1.10.287.100">
    <property type="match status" value="1"/>
</dbReference>
<dbReference type="PANTHER" id="PTHR23403">
    <property type="entry name" value="TREHALASE"/>
    <property type="match status" value="1"/>
</dbReference>
<dbReference type="SUPFAM" id="SSF48208">
    <property type="entry name" value="Six-hairpin glycosidases"/>
    <property type="match status" value="1"/>
</dbReference>
<proteinExistence type="predicted"/>
<gene>
    <name evidence="3" type="primary">ygjK</name>
    <name evidence="3" type="ORF">NCTC10723_00267</name>
</gene>
<organism evidence="3 4">
    <name type="scientific">Fusobacterium necrogenes</name>
    <dbReference type="NCBI Taxonomy" id="858"/>
    <lineage>
        <taxon>Bacteria</taxon>
        <taxon>Fusobacteriati</taxon>
        <taxon>Fusobacteriota</taxon>
        <taxon>Fusobacteriia</taxon>
        <taxon>Fusobacteriales</taxon>
        <taxon>Fusobacteriaceae</taxon>
        <taxon>Fusobacterium</taxon>
    </lineage>
</organism>
<dbReference type="GO" id="GO:0005993">
    <property type="term" value="P:trehalose catabolic process"/>
    <property type="evidence" value="ECO:0007669"/>
    <property type="project" value="TreeGrafter"/>
</dbReference>
<dbReference type="Gene3D" id="2.70.98.50">
    <property type="entry name" value="putative glycoside hydrolase family protein from bacillus halodurans"/>
    <property type="match status" value="1"/>
</dbReference>
<name>A0A377GV36_9FUSO</name>
<dbReference type="InterPro" id="IPR012341">
    <property type="entry name" value="6hp_glycosidase-like_sf"/>
</dbReference>
<evidence type="ECO:0000313" key="4">
    <source>
        <dbReference type="Proteomes" id="UP000255328"/>
    </source>
</evidence>
<accession>A0A377GV36</accession>
<keyword evidence="4" id="KW-1185">Reference proteome</keyword>
<dbReference type="InterPro" id="IPR001661">
    <property type="entry name" value="Glyco_hydro_37"/>
</dbReference>
<dbReference type="EMBL" id="UGGU01000003">
    <property type="protein sequence ID" value="STO30837.1"/>
    <property type="molecule type" value="Genomic_DNA"/>
</dbReference>
<feature type="domain" description="Glucosidase YgjK N-terminal" evidence="1">
    <location>
        <begin position="54"/>
        <end position="308"/>
    </location>
</feature>
<evidence type="ECO:0000313" key="3">
    <source>
        <dbReference type="EMBL" id="STO30837.1"/>
    </source>
</evidence>
<dbReference type="AlphaFoldDB" id="A0A377GV36"/>
<dbReference type="Gene3D" id="1.50.10.10">
    <property type="match status" value="1"/>
</dbReference>
<dbReference type="Proteomes" id="UP000255328">
    <property type="component" value="Unassembled WGS sequence"/>
</dbReference>
<reference evidence="3 4" key="1">
    <citation type="submission" date="2018-06" db="EMBL/GenBank/DDBJ databases">
        <authorList>
            <consortium name="Pathogen Informatics"/>
            <person name="Doyle S."/>
        </authorList>
    </citation>
    <scope>NUCLEOTIDE SEQUENCE [LARGE SCALE GENOMIC DNA]</scope>
    <source>
        <strain evidence="3 4">NCTC10723</strain>
    </source>
</reference>